<accession>A0A8S5M1P5</accession>
<sequence>MPDQNRQFWRGYIDTNSLWEVTALEEVKITRKLLDNYKKLKRELPFLEYELDELWETDKGLGNSVILNGKAGSKKPETVVGFDYEKYNRRKKTLARKKRQVAAIEKWIDDIPDGQTRCVFKMFYRDGMTWERIAVKTGYSQSPDYPRLHIRDAYLKKCGIK</sequence>
<evidence type="ECO:0000313" key="1">
    <source>
        <dbReference type="EMBL" id="DAD76241.1"/>
    </source>
</evidence>
<name>A0A8S5M1P5_9CAUD</name>
<protein>
    <submittedName>
        <fullName evidence="1">Uncharacterized protein</fullName>
    </submittedName>
</protein>
<dbReference type="EMBL" id="BK014797">
    <property type="protein sequence ID" value="DAD76241.1"/>
    <property type="molecule type" value="Genomic_DNA"/>
</dbReference>
<proteinExistence type="predicted"/>
<organism evidence="1">
    <name type="scientific">Siphoviridae sp. ctrfD19</name>
    <dbReference type="NCBI Taxonomy" id="2826478"/>
    <lineage>
        <taxon>Viruses</taxon>
        <taxon>Duplodnaviria</taxon>
        <taxon>Heunggongvirae</taxon>
        <taxon>Uroviricota</taxon>
        <taxon>Caudoviricetes</taxon>
    </lineage>
</organism>
<reference evidence="1" key="1">
    <citation type="journal article" date="2021" name="Proc. Natl. Acad. Sci. U.S.A.">
        <title>A Catalog of Tens of Thousands of Viruses from Human Metagenomes Reveals Hidden Associations with Chronic Diseases.</title>
        <authorList>
            <person name="Tisza M.J."/>
            <person name="Buck C.B."/>
        </authorList>
    </citation>
    <scope>NUCLEOTIDE SEQUENCE</scope>
    <source>
        <strain evidence="1">CtrfD19</strain>
    </source>
</reference>